<evidence type="ECO:0000313" key="2">
    <source>
        <dbReference type="Proteomes" id="UP000287394"/>
    </source>
</evidence>
<dbReference type="Proteomes" id="UP000287394">
    <property type="component" value="Chromosome"/>
</dbReference>
<reference evidence="1 2" key="1">
    <citation type="journal article" date="2019" name="Int. J. Syst. Evol. Microbiol.">
        <title>Capsulimonas corticalis gen. nov., sp. nov., an aerobic capsulated bacterium, of a novel bacterial order, Capsulimonadales ord. nov., of the class Armatimonadia of the phylum Armatimonadetes.</title>
        <authorList>
            <person name="Li J."/>
            <person name="Kudo C."/>
            <person name="Tonouchi A."/>
        </authorList>
    </citation>
    <scope>NUCLEOTIDE SEQUENCE [LARGE SCALE GENOMIC DNA]</scope>
    <source>
        <strain evidence="1 2">AX-7</strain>
    </source>
</reference>
<gene>
    <name evidence="1" type="ORF">CCAX7_15090</name>
</gene>
<accession>A0A402CZD3</accession>
<proteinExistence type="predicted"/>
<name>A0A402CZD3_9BACT</name>
<dbReference type="RefSeq" id="WP_119322657.1">
    <property type="nucleotide sequence ID" value="NZ_AP025739.1"/>
</dbReference>
<dbReference type="EMBL" id="AP025739">
    <property type="protein sequence ID" value="BDI29458.1"/>
    <property type="molecule type" value="Genomic_DNA"/>
</dbReference>
<organism evidence="1 2">
    <name type="scientific">Capsulimonas corticalis</name>
    <dbReference type="NCBI Taxonomy" id="2219043"/>
    <lineage>
        <taxon>Bacteria</taxon>
        <taxon>Bacillati</taxon>
        <taxon>Armatimonadota</taxon>
        <taxon>Armatimonadia</taxon>
        <taxon>Capsulimonadales</taxon>
        <taxon>Capsulimonadaceae</taxon>
        <taxon>Capsulimonas</taxon>
    </lineage>
</organism>
<dbReference type="AlphaFoldDB" id="A0A402CZD3"/>
<dbReference type="KEGG" id="ccot:CCAX7_15090"/>
<evidence type="ECO:0000313" key="1">
    <source>
        <dbReference type="EMBL" id="BDI29458.1"/>
    </source>
</evidence>
<sequence length="72" mass="7772">MAEAQTALANLDHWTQTFENVTADARISEKAEHDVALVVKAGREAWGRYVAATGGEPDPDVRDRTPAAFFGA</sequence>
<protein>
    <submittedName>
        <fullName evidence="1">Uncharacterized protein</fullName>
    </submittedName>
</protein>
<keyword evidence="2" id="KW-1185">Reference proteome</keyword>